<feature type="compositionally biased region" description="Low complexity" evidence="7">
    <location>
        <begin position="312"/>
        <end position="322"/>
    </location>
</feature>
<comment type="caution">
    <text evidence="10">The sequence shown here is derived from an EMBL/GenBank/DDBJ whole genome shotgun (WGS) entry which is preliminary data.</text>
</comment>
<dbReference type="InterPro" id="IPR003661">
    <property type="entry name" value="HisK_dim/P_dom"/>
</dbReference>
<dbReference type="InterPro" id="IPR050736">
    <property type="entry name" value="Sensor_HK_Regulatory"/>
</dbReference>
<dbReference type="Pfam" id="PF00512">
    <property type="entry name" value="HisKA"/>
    <property type="match status" value="1"/>
</dbReference>
<dbReference type="Proteomes" id="UP001597544">
    <property type="component" value="Unassembled WGS sequence"/>
</dbReference>
<feature type="transmembrane region" description="Helical" evidence="8">
    <location>
        <begin position="465"/>
        <end position="491"/>
    </location>
</feature>
<dbReference type="Gene3D" id="1.10.287.130">
    <property type="match status" value="1"/>
</dbReference>
<evidence type="ECO:0000256" key="5">
    <source>
        <dbReference type="ARBA" id="ARBA00022777"/>
    </source>
</evidence>
<accession>A0ABW5IPJ4</accession>
<sequence>MKKYTIIGVIVLMSISLLGVVGLQLYWINDAIKVRQEQFDRAVNNALIGIVNKLETHEAVTTVTDQMADLSKSADSTQISAFPSADPVSDKPVTKKEHIPEVNKSTADIVKENAGTNAAPFPAATYFEVKGARKMSFAKAEREASAGSYQFFSIADSAKVKQALKSLSGTRTTIIPSTIPGNTNHYQRIKANQTYSLNIARLRKGKILQLEHDTVHNMIRYSNKPFKVSADSLRHIAIQLDSLSRHVEFSNVFRPVEVASIDVRNDSIFIYRKDKNNPIIYRSSTESKAEDSKRTSPQSIYFRERYPSKNSGSPVGVAVVPSHNEKRTSEPKSADRIKVSKVPNPNAKATNIERIEVKKDKLNEVVQKMVVEYVVKDVPLQNRINLQQLPDLIKSELKNQGLDMDFGYWVVAGKNDTITVRNVKALNNRSIQKYQASLFPSDIFDKQDHLGLYFPDSKAYAIKSIWGMLALSVFFTFVIVATFGTTIHIIYKQKKLSEMKNDFINNMTHEFKTPIATISLATDSIANPKVYEKPEKIQYYTNIIRQENKRMNAQVENVLQIALLEKNEFKMKLEPVDLHVLIIKAIESVRLQVEQRLGNIQLHLEAAHSELHSDEVHLYNVICNLLDNANKYSPASPDINLTTRNVAGGIMIAVDDKGMGMSKDTQQRVFEKFYRVPTGNLHNIKGFGLGLSYVKAIVEAHHGNVRLWSELGKGSRFEIFLPISKS</sequence>
<reference evidence="11" key="1">
    <citation type="journal article" date="2019" name="Int. J. Syst. Evol. Microbiol.">
        <title>The Global Catalogue of Microorganisms (GCM) 10K type strain sequencing project: providing services to taxonomists for standard genome sequencing and annotation.</title>
        <authorList>
            <consortium name="The Broad Institute Genomics Platform"/>
            <consortium name="The Broad Institute Genome Sequencing Center for Infectious Disease"/>
            <person name="Wu L."/>
            <person name="Ma J."/>
        </authorList>
    </citation>
    <scope>NUCLEOTIDE SEQUENCE [LARGE SCALE GENOMIC DNA]</scope>
    <source>
        <strain evidence="11">KCTC 42498</strain>
    </source>
</reference>
<evidence type="ECO:0000256" key="7">
    <source>
        <dbReference type="SAM" id="MobiDB-lite"/>
    </source>
</evidence>
<dbReference type="SUPFAM" id="SSF47384">
    <property type="entry name" value="Homodimeric domain of signal transducing histidine kinase"/>
    <property type="match status" value="1"/>
</dbReference>
<dbReference type="InterPro" id="IPR004358">
    <property type="entry name" value="Sig_transdc_His_kin-like_C"/>
</dbReference>
<feature type="domain" description="Histidine kinase" evidence="9">
    <location>
        <begin position="506"/>
        <end position="725"/>
    </location>
</feature>
<keyword evidence="4" id="KW-0808">Transferase</keyword>
<dbReference type="EC" id="2.7.13.3" evidence="2"/>
<dbReference type="SMART" id="SM00387">
    <property type="entry name" value="HATPase_c"/>
    <property type="match status" value="1"/>
</dbReference>
<name>A0ABW5IPJ4_9BACT</name>
<dbReference type="SMART" id="SM00388">
    <property type="entry name" value="HisKA"/>
    <property type="match status" value="1"/>
</dbReference>
<dbReference type="CDD" id="cd00082">
    <property type="entry name" value="HisKA"/>
    <property type="match status" value="1"/>
</dbReference>
<dbReference type="PRINTS" id="PR00344">
    <property type="entry name" value="BCTRLSENSOR"/>
</dbReference>
<keyword evidence="8" id="KW-0472">Membrane</keyword>
<keyword evidence="8" id="KW-0812">Transmembrane</keyword>
<comment type="catalytic activity">
    <reaction evidence="1">
        <text>ATP + protein L-histidine = ADP + protein N-phospho-L-histidine.</text>
        <dbReference type="EC" id="2.7.13.3"/>
    </reaction>
</comment>
<dbReference type="RefSeq" id="WP_377509731.1">
    <property type="nucleotide sequence ID" value="NZ_JBHULU010000021.1"/>
</dbReference>
<dbReference type="PANTHER" id="PTHR43711:SF1">
    <property type="entry name" value="HISTIDINE KINASE 1"/>
    <property type="match status" value="1"/>
</dbReference>
<evidence type="ECO:0000313" key="10">
    <source>
        <dbReference type="EMBL" id="MFD2515295.1"/>
    </source>
</evidence>
<organism evidence="10 11">
    <name type="scientific">Pontibacter locisalis</name>
    <dbReference type="NCBI Taxonomy" id="1719035"/>
    <lineage>
        <taxon>Bacteria</taxon>
        <taxon>Pseudomonadati</taxon>
        <taxon>Bacteroidota</taxon>
        <taxon>Cytophagia</taxon>
        <taxon>Cytophagales</taxon>
        <taxon>Hymenobacteraceae</taxon>
        <taxon>Pontibacter</taxon>
    </lineage>
</organism>
<keyword evidence="6" id="KW-0902">Two-component regulatory system</keyword>
<gene>
    <name evidence="10" type="ORF">ACFSRY_15590</name>
</gene>
<dbReference type="InterPro" id="IPR036890">
    <property type="entry name" value="HATPase_C_sf"/>
</dbReference>
<dbReference type="SUPFAM" id="SSF55874">
    <property type="entry name" value="ATPase domain of HSP90 chaperone/DNA topoisomerase II/histidine kinase"/>
    <property type="match status" value="1"/>
</dbReference>
<keyword evidence="5 10" id="KW-0418">Kinase</keyword>
<dbReference type="GO" id="GO:0016301">
    <property type="term" value="F:kinase activity"/>
    <property type="evidence" value="ECO:0007669"/>
    <property type="project" value="UniProtKB-KW"/>
</dbReference>
<dbReference type="Pfam" id="PF02518">
    <property type="entry name" value="HATPase_c"/>
    <property type="match status" value="1"/>
</dbReference>
<evidence type="ECO:0000256" key="3">
    <source>
        <dbReference type="ARBA" id="ARBA00022553"/>
    </source>
</evidence>
<evidence type="ECO:0000256" key="1">
    <source>
        <dbReference type="ARBA" id="ARBA00000085"/>
    </source>
</evidence>
<keyword evidence="11" id="KW-1185">Reference proteome</keyword>
<evidence type="ECO:0000256" key="8">
    <source>
        <dbReference type="SAM" id="Phobius"/>
    </source>
</evidence>
<dbReference type="PANTHER" id="PTHR43711">
    <property type="entry name" value="TWO-COMPONENT HISTIDINE KINASE"/>
    <property type="match status" value="1"/>
</dbReference>
<evidence type="ECO:0000259" key="9">
    <source>
        <dbReference type="PROSITE" id="PS50109"/>
    </source>
</evidence>
<feature type="compositionally biased region" description="Basic and acidic residues" evidence="7">
    <location>
        <begin position="323"/>
        <end position="336"/>
    </location>
</feature>
<dbReference type="InterPro" id="IPR005467">
    <property type="entry name" value="His_kinase_dom"/>
</dbReference>
<keyword evidence="3" id="KW-0597">Phosphoprotein</keyword>
<feature type="transmembrane region" description="Helical" evidence="8">
    <location>
        <begin position="7"/>
        <end position="28"/>
    </location>
</feature>
<dbReference type="InterPro" id="IPR036097">
    <property type="entry name" value="HisK_dim/P_sf"/>
</dbReference>
<feature type="region of interest" description="Disordered" evidence="7">
    <location>
        <begin position="312"/>
        <end position="336"/>
    </location>
</feature>
<evidence type="ECO:0000256" key="6">
    <source>
        <dbReference type="ARBA" id="ARBA00023012"/>
    </source>
</evidence>
<dbReference type="EMBL" id="JBHULU010000021">
    <property type="protein sequence ID" value="MFD2515295.1"/>
    <property type="molecule type" value="Genomic_DNA"/>
</dbReference>
<dbReference type="InterPro" id="IPR003594">
    <property type="entry name" value="HATPase_dom"/>
</dbReference>
<evidence type="ECO:0000313" key="11">
    <source>
        <dbReference type="Proteomes" id="UP001597544"/>
    </source>
</evidence>
<protein>
    <recommendedName>
        <fullName evidence="2">histidine kinase</fullName>
        <ecNumber evidence="2">2.7.13.3</ecNumber>
    </recommendedName>
</protein>
<proteinExistence type="predicted"/>
<dbReference type="PROSITE" id="PS50109">
    <property type="entry name" value="HIS_KIN"/>
    <property type="match status" value="1"/>
</dbReference>
<evidence type="ECO:0000256" key="2">
    <source>
        <dbReference type="ARBA" id="ARBA00012438"/>
    </source>
</evidence>
<dbReference type="Gene3D" id="3.30.565.10">
    <property type="entry name" value="Histidine kinase-like ATPase, C-terminal domain"/>
    <property type="match status" value="1"/>
</dbReference>
<keyword evidence="8" id="KW-1133">Transmembrane helix</keyword>
<evidence type="ECO:0000256" key="4">
    <source>
        <dbReference type="ARBA" id="ARBA00022679"/>
    </source>
</evidence>